<proteinExistence type="predicted"/>
<dbReference type="AlphaFoldDB" id="A0A1Y5PZX2"/>
<name>A0A1Y5PZX2_9SPHN</name>
<gene>
    <name evidence="1" type="ORF">SPPYR_1674</name>
</gene>
<protein>
    <submittedName>
        <fullName evidence="1">Uncharacterized protein</fullName>
    </submittedName>
</protein>
<dbReference type="EMBL" id="LT598653">
    <property type="protein sequence ID" value="SBV32794.1"/>
    <property type="molecule type" value="Genomic_DNA"/>
</dbReference>
<reference evidence="1" key="1">
    <citation type="submission" date="2016-03" db="EMBL/GenBank/DDBJ databases">
        <authorList>
            <person name="Ploux O."/>
        </authorList>
    </citation>
    <scope>NUCLEOTIDE SEQUENCE</scope>
    <source>
        <strain evidence="1">UC10</strain>
    </source>
</reference>
<organism evidence="1">
    <name type="scientific">uncultured Sphingopyxis sp</name>
    <dbReference type="NCBI Taxonomy" id="310581"/>
    <lineage>
        <taxon>Bacteria</taxon>
        <taxon>Pseudomonadati</taxon>
        <taxon>Pseudomonadota</taxon>
        <taxon>Alphaproteobacteria</taxon>
        <taxon>Sphingomonadales</taxon>
        <taxon>Sphingomonadaceae</taxon>
        <taxon>Sphingopyxis</taxon>
        <taxon>environmental samples</taxon>
    </lineage>
</organism>
<sequence length="123" mass="13016">MFGCLHAQSALECFIDIADCHTCHRLASSSPIIITDCKLINDCRSARAGWKRVISGYPRNMDDGSPHLSIILRNQNGNAIVERTVALAADGAGMGGSGIIATYVAKNESALPVIAETADRADS</sequence>
<dbReference type="KEGG" id="sphu:SPPYR_1674"/>
<accession>A0A1Y5PZX2</accession>
<evidence type="ECO:0000313" key="1">
    <source>
        <dbReference type="EMBL" id="SBV32794.1"/>
    </source>
</evidence>